<dbReference type="EMBL" id="VANS01000001">
    <property type="protein sequence ID" value="TMM55571.1"/>
    <property type="molecule type" value="Genomic_DNA"/>
</dbReference>
<dbReference type="PIRSF" id="PIRSF000484">
    <property type="entry name" value="NAPRT"/>
    <property type="match status" value="1"/>
</dbReference>
<dbReference type="SUPFAM" id="SSF54675">
    <property type="entry name" value="Nicotinate/Quinolinate PRTase N-terminal domain-like"/>
    <property type="match status" value="1"/>
</dbReference>
<evidence type="ECO:0000259" key="12">
    <source>
        <dbReference type="Pfam" id="PF17956"/>
    </source>
</evidence>
<dbReference type="Pfam" id="PF17767">
    <property type="entry name" value="NAPRTase_N"/>
    <property type="match status" value="1"/>
</dbReference>
<dbReference type="Pfam" id="PF17956">
    <property type="entry name" value="NAPRTase_C"/>
    <property type="match status" value="1"/>
</dbReference>
<evidence type="ECO:0000313" key="14">
    <source>
        <dbReference type="Proteomes" id="UP000309550"/>
    </source>
</evidence>
<gene>
    <name evidence="13" type="ORF">FDT80_01095</name>
</gene>
<feature type="domain" description="Nicotinate phosphoribosyltransferase C-terminal" evidence="12">
    <location>
        <begin position="381"/>
        <end position="437"/>
    </location>
</feature>
<dbReference type="GO" id="GO:0034355">
    <property type="term" value="P:NAD+ biosynthetic process via the salvage pathway"/>
    <property type="evidence" value="ECO:0007669"/>
    <property type="project" value="TreeGrafter"/>
</dbReference>
<dbReference type="InterPro" id="IPR007229">
    <property type="entry name" value="Nic_PRibTrfase-Fam"/>
</dbReference>
<dbReference type="InterPro" id="IPR041619">
    <property type="entry name" value="NAPRTase_C"/>
</dbReference>
<dbReference type="SUPFAM" id="SSF51690">
    <property type="entry name" value="Nicotinate/Quinolinate PRTase C-terminal domain-like"/>
    <property type="match status" value="1"/>
</dbReference>
<dbReference type="InterPro" id="IPR013785">
    <property type="entry name" value="Aldolase_TIM"/>
</dbReference>
<dbReference type="NCBIfam" id="NF009131">
    <property type="entry name" value="PRK12484.1"/>
    <property type="match status" value="1"/>
</dbReference>
<protein>
    <recommendedName>
        <fullName evidence="3 9">Nicotinate phosphoribosyltransferase</fullName>
        <ecNumber evidence="3 9">6.3.4.21</ecNumber>
    </recommendedName>
</protein>
<dbReference type="CDD" id="cd01570">
    <property type="entry name" value="NAPRTase_A"/>
    <property type="match status" value="1"/>
</dbReference>
<keyword evidence="6 9" id="KW-0662">Pyridine nucleotide biosynthesis</keyword>
<dbReference type="Gene3D" id="3.20.20.70">
    <property type="entry name" value="Aldolase class I"/>
    <property type="match status" value="1"/>
</dbReference>
<evidence type="ECO:0000256" key="6">
    <source>
        <dbReference type="ARBA" id="ARBA00022642"/>
    </source>
</evidence>
<dbReference type="UniPathway" id="UPA00253">
    <property type="reaction ID" value="UER00457"/>
</dbReference>
<dbReference type="NCBIfam" id="TIGR01513">
    <property type="entry name" value="NAPRTase_put"/>
    <property type="match status" value="1"/>
</dbReference>
<keyword evidence="5 9" id="KW-0436">Ligase</keyword>
<evidence type="ECO:0000256" key="1">
    <source>
        <dbReference type="ARBA" id="ARBA00004952"/>
    </source>
</evidence>
<dbReference type="EC" id="6.3.4.21" evidence="3 9"/>
<evidence type="ECO:0000259" key="10">
    <source>
        <dbReference type="Pfam" id="PF04095"/>
    </source>
</evidence>
<feature type="domain" description="Nicotinate/nicotinamide phosphoribosyltransferase" evidence="10">
    <location>
        <begin position="153"/>
        <end position="333"/>
    </location>
</feature>
<dbReference type="Pfam" id="PF04095">
    <property type="entry name" value="NAPRTase"/>
    <property type="match status" value="1"/>
</dbReference>
<comment type="similarity">
    <text evidence="2 9">Belongs to the NAPRTase family.</text>
</comment>
<evidence type="ECO:0000256" key="8">
    <source>
        <dbReference type="ARBA" id="ARBA00048668"/>
    </source>
</evidence>
<reference evidence="13 14" key="1">
    <citation type="submission" date="2019-05" db="EMBL/GenBank/DDBJ databases">
        <title>Sulfitobacter sabulilitoris sp. nov., isolated from a marine sand.</title>
        <authorList>
            <person name="Yoon J.-H."/>
        </authorList>
    </citation>
    <scope>NUCLEOTIDE SEQUENCE [LARGE SCALE GENOMIC DNA]</scope>
    <source>
        <strain evidence="13 14">HSMS-29</strain>
    </source>
</reference>
<evidence type="ECO:0000256" key="4">
    <source>
        <dbReference type="ARBA" id="ARBA00022553"/>
    </source>
</evidence>
<evidence type="ECO:0000256" key="3">
    <source>
        <dbReference type="ARBA" id="ARBA00013236"/>
    </source>
</evidence>
<evidence type="ECO:0000256" key="7">
    <source>
        <dbReference type="ARBA" id="ARBA00022679"/>
    </source>
</evidence>
<keyword evidence="7 9" id="KW-0808">Transferase</keyword>
<dbReference type="GO" id="GO:0004516">
    <property type="term" value="F:nicotinate phosphoribosyltransferase activity"/>
    <property type="evidence" value="ECO:0007669"/>
    <property type="project" value="UniProtKB-UniRule"/>
</dbReference>
<evidence type="ECO:0000256" key="5">
    <source>
        <dbReference type="ARBA" id="ARBA00022598"/>
    </source>
</evidence>
<keyword evidence="14" id="KW-1185">Reference proteome</keyword>
<keyword evidence="4" id="KW-0597">Phosphoprotein</keyword>
<proteinExistence type="inferred from homology"/>
<comment type="function">
    <text evidence="9">Catalyzes the first step in the biosynthesis of NAD from nicotinic acid, the ATP-dependent synthesis of beta-nicotinate D-ribonucleotide from nicotinate and 5-phospho-D-ribose 1-phosphate.</text>
</comment>
<dbReference type="NCBIfam" id="NF006696">
    <property type="entry name" value="PRK09243.1-3"/>
    <property type="match status" value="1"/>
</dbReference>
<dbReference type="InterPro" id="IPR041525">
    <property type="entry name" value="N/Namide_PRibTrfase"/>
</dbReference>
<accession>A0A5S3PMJ5</accession>
<sequence>MTTARPDFLLTDLYELAMMQAYYETGQTGTAVFEFFVRKLPAGRNFLVAAGLEQVLRFLEDLHPAPDELAWLAGSGHASRDMIDRLAGFRFTGDVDAMPEGTVFFPEEPILRVTAPLPEAQYVETRIINILHFQSLVASKASRMVLAAEGRTLLDFGLRRAHGAEAGMWAARACYVAGVSGSSNTLAERTYGVPAAGTMAHSFVQAFDSETAAFEAFARARPDRLVLLIDTYDTIAGARRVVSLAPRLRAMGITVGGVRLDSGDLDTLSRSVRDILDAGGLRDVTILASGGLDETAIHRLVAAGAPIDGFGVGTSLTTSSDAPALDCAYKLQEYAGRARRKRSEGKATWPGRKQVWRHVDANGCMAGDTLSCASDPQKGLPLLRRVMQDGRRVAPPPPLDAIRSHAARERDRLPPALRALQTAPRYEVRISDSLRRLAADVDGFIDRGDAPR</sequence>
<evidence type="ECO:0000256" key="9">
    <source>
        <dbReference type="RuleBase" id="RU365100"/>
    </source>
</evidence>
<feature type="domain" description="Nicotinate phosphoribosyltransferase N-terminal" evidence="11">
    <location>
        <begin position="9"/>
        <end position="131"/>
    </location>
</feature>
<evidence type="ECO:0000256" key="2">
    <source>
        <dbReference type="ARBA" id="ARBA00010897"/>
    </source>
</evidence>
<dbReference type="Gene3D" id="3.20.140.10">
    <property type="entry name" value="nicotinate phosphoribosyltransferase"/>
    <property type="match status" value="1"/>
</dbReference>
<dbReference type="InterPro" id="IPR006405">
    <property type="entry name" value="Nic_PRibTrfase_pncB"/>
</dbReference>
<organism evidence="13 14">
    <name type="scientific">Sulfitobacter sabulilitoris</name>
    <dbReference type="NCBI Taxonomy" id="2562655"/>
    <lineage>
        <taxon>Bacteria</taxon>
        <taxon>Pseudomonadati</taxon>
        <taxon>Pseudomonadota</taxon>
        <taxon>Alphaproteobacteria</taxon>
        <taxon>Rhodobacterales</taxon>
        <taxon>Roseobacteraceae</taxon>
        <taxon>Sulfitobacter</taxon>
    </lineage>
</organism>
<dbReference type="AlphaFoldDB" id="A0A5S3PMJ5"/>
<dbReference type="InterPro" id="IPR040727">
    <property type="entry name" value="NAPRTase_N"/>
</dbReference>
<dbReference type="InterPro" id="IPR036068">
    <property type="entry name" value="Nicotinate_pribotase-like_C"/>
</dbReference>
<comment type="catalytic activity">
    <reaction evidence="8 9">
        <text>5-phospho-alpha-D-ribose 1-diphosphate + nicotinate + ATP + H2O = nicotinate beta-D-ribonucleotide + ADP + phosphate + diphosphate</text>
        <dbReference type="Rhea" id="RHEA:36163"/>
        <dbReference type="ChEBI" id="CHEBI:15377"/>
        <dbReference type="ChEBI" id="CHEBI:30616"/>
        <dbReference type="ChEBI" id="CHEBI:32544"/>
        <dbReference type="ChEBI" id="CHEBI:33019"/>
        <dbReference type="ChEBI" id="CHEBI:43474"/>
        <dbReference type="ChEBI" id="CHEBI:57502"/>
        <dbReference type="ChEBI" id="CHEBI:58017"/>
        <dbReference type="ChEBI" id="CHEBI:456216"/>
        <dbReference type="EC" id="6.3.4.21"/>
    </reaction>
</comment>
<comment type="pathway">
    <text evidence="1 9">Cofactor biosynthesis; NAD(+) biosynthesis; nicotinate D-ribonucleotide from nicotinate: step 1/1.</text>
</comment>
<dbReference type="PANTHER" id="PTHR11098:SF1">
    <property type="entry name" value="NICOTINATE PHOSPHORIBOSYLTRANSFERASE"/>
    <property type="match status" value="1"/>
</dbReference>
<dbReference type="PANTHER" id="PTHR11098">
    <property type="entry name" value="NICOTINATE PHOSPHORIBOSYLTRANSFERASE"/>
    <property type="match status" value="1"/>
</dbReference>
<dbReference type="FunFam" id="3.20.20.70:FF:000076">
    <property type="entry name" value="Nicotinate phosphoribosyltransferase"/>
    <property type="match status" value="1"/>
</dbReference>
<evidence type="ECO:0000313" key="13">
    <source>
        <dbReference type="EMBL" id="TMM55571.1"/>
    </source>
</evidence>
<dbReference type="Proteomes" id="UP000309550">
    <property type="component" value="Unassembled WGS sequence"/>
</dbReference>
<dbReference type="OrthoDB" id="9771406at2"/>
<name>A0A5S3PMJ5_9RHOB</name>
<dbReference type="GO" id="GO:0005829">
    <property type="term" value="C:cytosol"/>
    <property type="evidence" value="ECO:0007669"/>
    <property type="project" value="TreeGrafter"/>
</dbReference>
<evidence type="ECO:0000259" key="11">
    <source>
        <dbReference type="Pfam" id="PF17767"/>
    </source>
</evidence>
<keyword evidence="13" id="KW-0328">Glycosyltransferase</keyword>
<comment type="caution">
    <text evidence="13">The sequence shown here is derived from an EMBL/GenBank/DDBJ whole genome shotgun (WGS) entry which is preliminary data.</text>
</comment>
<comment type="PTM">
    <text evidence="9">Transiently phosphorylated on a His residue during the reaction cycle. Phosphorylation strongly increases the affinity for substrates and increases the rate of nicotinate D-ribonucleotide production. Dephosphorylation regenerates the low-affinity form of the enzyme, leading to product release.</text>
</comment>
<dbReference type="GO" id="GO:0047280">
    <property type="term" value="F:nicotinamide phosphoribosyltransferase activity"/>
    <property type="evidence" value="ECO:0007669"/>
    <property type="project" value="UniProtKB-ARBA"/>
</dbReference>